<evidence type="ECO:0000256" key="2">
    <source>
        <dbReference type="PROSITE-ProRule" id="PRU00335"/>
    </source>
</evidence>
<dbReference type="InterPro" id="IPR039536">
    <property type="entry name" value="TetR_C_Proteobacteria"/>
</dbReference>
<dbReference type="InterPro" id="IPR001647">
    <property type="entry name" value="HTH_TetR"/>
</dbReference>
<feature type="DNA-binding region" description="H-T-H motif" evidence="2">
    <location>
        <begin position="35"/>
        <end position="54"/>
    </location>
</feature>
<keyword evidence="5" id="KW-1185">Reference proteome</keyword>
<organism evidence="4 5">
    <name type="scientific">Amycolatopsis ultiminotia</name>
    <dbReference type="NCBI Taxonomy" id="543629"/>
    <lineage>
        <taxon>Bacteria</taxon>
        <taxon>Bacillati</taxon>
        <taxon>Actinomycetota</taxon>
        <taxon>Actinomycetes</taxon>
        <taxon>Pseudonocardiales</taxon>
        <taxon>Pseudonocardiaceae</taxon>
        <taxon>Amycolatopsis</taxon>
    </lineage>
</organism>
<dbReference type="PANTHER" id="PTHR30055">
    <property type="entry name" value="HTH-TYPE TRANSCRIPTIONAL REGULATOR RUTR"/>
    <property type="match status" value="1"/>
</dbReference>
<dbReference type="EMBL" id="BAAAZN010000001">
    <property type="protein sequence ID" value="GAA3524127.1"/>
    <property type="molecule type" value="Genomic_DNA"/>
</dbReference>
<dbReference type="PRINTS" id="PR00455">
    <property type="entry name" value="HTHTETR"/>
</dbReference>
<evidence type="ECO:0000259" key="3">
    <source>
        <dbReference type="PROSITE" id="PS50977"/>
    </source>
</evidence>
<proteinExistence type="predicted"/>
<dbReference type="SUPFAM" id="SSF46689">
    <property type="entry name" value="Homeodomain-like"/>
    <property type="match status" value="1"/>
</dbReference>
<dbReference type="Proteomes" id="UP001500689">
    <property type="component" value="Unassembled WGS sequence"/>
</dbReference>
<evidence type="ECO:0000313" key="5">
    <source>
        <dbReference type="Proteomes" id="UP001500689"/>
    </source>
</evidence>
<sequence length="207" mass="22625">MVREGGAQLRGDQLRRHILGVAKEVFLEAGYERASMDAVATRAGTSKRSLYAHFENKDKLFLAVLDLVGELYLGKLQTPDAYAADPAEAVTRFCGRFLQLMVWEPQVRTARLTMTEAERQPASAFAYFEAMYGATRARLAGYLTEHYELASAAADALAEDLIGRTVLPRVFRTLFGVEHAVVDVPGPAVGGVDLVPIRRVVEAALPG</sequence>
<name>A0ABP6UZB0_9PSEU</name>
<gene>
    <name evidence="4" type="ORF">GCM10022222_03100</name>
</gene>
<evidence type="ECO:0000313" key="4">
    <source>
        <dbReference type="EMBL" id="GAA3524127.1"/>
    </source>
</evidence>
<dbReference type="Pfam" id="PF14246">
    <property type="entry name" value="TetR_C_7"/>
    <property type="match status" value="1"/>
</dbReference>
<dbReference type="PROSITE" id="PS50977">
    <property type="entry name" value="HTH_TETR_2"/>
    <property type="match status" value="1"/>
</dbReference>
<protein>
    <submittedName>
        <fullName evidence="4">TetR/AcrR family transcriptional regulator</fullName>
    </submittedName>
</protein>
<evidence type="ECO:0000256" key="1">
    <source>
        <dbReference type="ARBA" id="ARBA00023125"/>
    </source>
</evidence>
<dbReference type="RefSeq" id="WP_344854401.1">
    <property type="nucleotide sequence ID" value="NZ_BAAAZN010000001.1"/>
</dbReference>
<dbReference type="PANTHER" id="PTHR30055:SF146">
    <property type="entry name" value="HTH-TYPE TRANSCRIPTIONAL DUAL REGULATOR CECR"/>
    <property type="match status" value="1"/>
</dbReference>
<dbReference type="Pfam" id="PF00440">
    <property type="entry name" value="TetR_N"/>
    <property type="match status" value="1"/>
</dbReference>
<reference evidence="5" key="1">
    <citation type="journal article" date="2019" name="Int. J. Syst. Evol. Microbiol.">
        <title>The Global Catalogue of Microorganisms (GCM) 10K type strain sequencing project: providing services to taxonomists for standard genome sequencing and annotation.</title>
        <authorList>
            <consortium name="The Broad Institute Genomics Platform"/>
            <consortium name="The Broad Institute Genome Sequencing Center for Infectious Disease"/>
            <person name="Wu L."/>
            <person name="Ma J."/>
        </authorList>
    </citation>
    <scope>NUCLEOTIDE SEQUENCE [LARGE SCALE GENOMIC DNA]</scope>
    <source>
        <strain evidence="5">JCM 16898</strain>
    </source>
</reference>
<dbReference type="InterPro" id="IPR050109">
    <property type="entry name" value="HTH-type_TetR-like_transc_reg"/>
</dbReference>
<keyword evidence="1 2" id="KW-0238">DNA-binding</keyword>
<dbReference type="Gene3D" id="1.10.357.10">
    <property type="entry name" value="Tetracycline Repressor, domain 2"/>
    <property type="match status" value="1"/>
</dbReference>
<feature type="domain" description="HTH tetR-type" evidence="3">
    <location>
        <begin position="12"/>
        <end position="72"/>
    </location>
</feature>
<accession>A0ABP6UZB0</accession>
<comment type="caution">
    <text evidence="4">The sequence shown here is derived from an EMBL/GenBank/DDBJ whole genome shotgun (WGS) entry which is preliminary data.</text>
</comment>
<dbReference type="InterPro" id="IPR009057">
    <property type="entry name" value="Homeodomain-like_sf"/>
</dbReference>